<reference evidence="2 3" key="1">
    <citation type="journal article" date="2012" name="Genome Biol.">
        <title>Genome and low-iron response of an oceanic diatom adapted to chronic iron limitation.</title>
        <authorList>
            <person name="Lommer M."/>
            <person name="Specht M."/>
            <person name="Roy A.S."/>
            <person name="Kraemer L."/>
            <person name="Andreson R."/>
            <person name="Gutowska M.A."/>
            <person name="Wolf J."/>
            <person name="Bergner S.V."/>
            <person name="Schilhabel M.B."/>
            <person name="Klostermeier U.C."/>
            <person name="Beiko R.G."/>
            <person name="Rosenstiel P."/>
            <person name="Hippler M."/>
            <person name="Laroche J."/>
        </authorList>
    </citation>
    <scope>NUCLEOTIDE SEQUENCE [LARGE SCALE GENOMIC DNA]</scope>
    <source>
        <strain evidence="2 3">CCMP1005</strain>
    </source>
</reference>
<keyword evidence="3" id="KW-1185">Reference proteome</keyword>
<accession>K0SUN9</accession>
<dbReference type="Proteomes" id="UP000266841">
    <property type="component" value="Unassembled WGS sequence"/>
</dbReference>
<gene>
    <name evidence="2" type="ORF">THAOC_09646</name>
</gene>
<protein>
    <submittedName>
        <fullName evidence="2">Uncharacterized protein</fullName>
    </submittedName>
</protein>
<feature type="region of interest" description="Disordered" evidence="1">
    <location>
        <begin position="1"/>
        <end position="31"/>
    </location>
</feature>
<organism evidence="2 3">
    <name type="scientific">Thalassiosira oceanica</name>
    <name type="common">Marine diatom</name>
    <dbReference type="NCBI Taxonomy" id="159749"/>
    <lineage>
        <taxon>Eukaryota</taxon>
        <taxon>Sar</taxon>
        <taxon>Stramenopiles</taxon>
        <taxon>Ochrophyta</taxon>
        <taxon>Bacillariophyta</taxon>
        <taxon>Coscinodiscophyceae</taxon>
        <taxon>Thalassiosirophycidae</taxon>
        <taxon>Thalassiosirales</taxon>
        <taxon>Thalassiosiraceae</taxon>
        <taxon>Thalassiosira</taxon>
    </lineage>
</organism>
<comment type="caution">
    <text evidence="2">The sequence shown here is derived from an EMBL/GenBank/DDBJ whole genome shotgun (WGS) entry which is preliminary data.</text>
</comment>
<dbReference type="AlphaFoldDB" id="K0SUN9"/>
<evidence type="ECO:0000313" key="3">
    <source>
        <dbReference type="Proteomes" id="UP000266841"/>
    </source>
</evidence>
<dbReference type="EMBL" id="AGNL01010432">
    <property type="protein sequence ID" value="EJK69130.1"/>
    <property type="molecule type" value="Genomic_DNA"/>
</dbReference>
<evidence type="ECO:0000256" key="1">
    <source>
        <dbReference type="SAM" id="MobiDB-lite"/>
    </source>
</evidence>
<evidence type="ECO:0000313" key="2">
    <source>
        <dbReference type="EMBL" id="EJK69130.1"/>
    </source>
</evidence>
<proteinExistence type="predicted"/>
<name>K0SUN9_THAOC</name>
<sequence length="107" mass="11986">MASHTTMHSCIVDAVDRPAPKRTAPPSKAERKGIMVHIPSSPHLLSTESIIPLRYGFCLSPRRSFRPLFINVYETATSVLRPRKPTNFLCLGRAGRKRCVYLLVVPT</sequence>